<keyword evidence="2 5" id="KW-0812">Transmembrane</keyword>
<keyword evidence="3 5" id="KW-1133">Transmembrane helix</keyword>
<evidence type="ECO:0000256" key="5">
    <source>
        <dbReference type="SAM" id="Phobius"/>
    </source>
</evidence>
<evidence type="ECO:0000256" key="1">
    <source>
        <dbReference type="ARBA" id="ARBA00004141"/>
    </source>
</evidence>
<keyword evidence="8" id="KW-1185">Reference proteome</keyword>
<evidence type="ECO:0000256" key="2">
    <source>
        <dbReference type="ARBA" id="ARBA00022692"/>
    </source>
</evidence>
<protein>
    <submittedName>
        <fullName evidence="6 7">Uncharacterized protein</fullName>
    </submittedName>
</protein>
<proteinExistence type="predicted"/>
<sequence length="50" mass="5596">AGLCAYVVLWMAFYYIVEPIPLPVTSLMPLVLFPLLGVLTTTETTNVYFN</sequence>
<reference evidence="6 8" key="1">
    <citation type="submission" date="2008-03" db="EMBL/GenBank/DDBJ databases">
        <title>Annotation of Ixodes scapularis.</title>
        <authorList>
            <consortium name="Ixodes scapularis Genome Project Consortium"/>
            <person name="Caler E."/>
            <person name="Hannick L.I."/>
            <person name="Bidwell S."/>
            <person name="Joardar V."/>
            <person name="Thiagarajan M."/>
            <person name="Amedeo P."/>
            <person name="Galinsky K.J."/>
            <person name="Schobel S."/>
            <person name="Inman J."/>
            <person name="Hostetler J."/>
            <person name="Miller J."/>
            <person name="Hammond M."/>
            <person name="Megy K."/>
            <person name="Lawson D."/>
            <person name="Kodira C."/>
            <person name="Sutton G."/>
            <person name="Meyer J."/>
            <person name="Hill C.A."/>
            <person name="Birren B."/>
            <person name="Nene V."/>
            <person name="Collins F."/>
            <person name="Alarcon-Chaidez F."/>
            <person name="Wikel S."/>
            <person name="Strausberg R."/>
        </authorList>
    </citation>
    <scope>NUCLEOTIDE SEQUENCE [LARGE SCALE GENOMIC DNA]</scope>
    <source>
        <strain evidence="8">Wikel</strain>
        <strain evidence="6">Wikel colony</strain>
    </source>
</reference>
<dbReference type="AlphaFoldDB" id="B7PD12"/>
<reference evidence="7" key="2">
    <citation type="submission" date="2020-05" db="UniProtKB">
        <authorList>
            <consortium name="EnsemblMetazoa"/>
        </authorList>
    </citation>
    <scope>IDENTIFICATION</scope>
    <source>
        <strain evidence="7">wikel</strain>
    </source>
</reference>
<accession>B7PD12</accession>
<dbReference type="PaxDb" id="6945-B7PD12"/>
<keyword evidence="4 5" id="KW-0472">Membrane</keyword>
<evidence type="ECO:0000313" key="7">
    <source>
        <dbReference type="EnsemblMetazoa" id="ISCW003276-PA"/>
    </source>
</evidence>
<dbReference type="VEuPathDB" id="VectorBase:ISCW003276"/>
<dbReference type="EnsemblMetazoa" id="ISCW003276-RA">
    <property type="protein sequence ID" value="ISCW003276-PA"/>
    <property type="gene ID" value="ISCW003276"/>
</dbReference>
<evidence type="ECO:0000313" key="6">
    <source>
        <dbReference type="EMBL" id="EEC04484.1"/>
    </source>
</evidence>
<feature type="transmembrane region" description="Helical" evidence="5">
    <location>
        <begin position="20"/>
        <end position="39"/>
    </location>
</feature>
<feature type="non-terminal residue" evidence="6">
    <location>
        <position position="1"/>
    </location>
</feature>
<dbReference type="GO" id="GO:0016020">
    <property type="term" value="C:membrane"/>
    <property type="evidence" value="ECO:0007669"/>
    <property type="project" value="UniProtKB-SubCell"/>
</dbReference>
<dbReference type="PANTHER" id="PTHR10283">
    <property type="entry name" value="SOLUTE CARRIER FAMILY 13 MEMBER"/>
    <property type="match status" value="1"/>
</dbReference>
<dbReference type="GO" id="GO:0022857">
    <property type="term" value="F:transmembrane transporter activity"/>
    <property type="evidence" value="ECO:0007669"/>
    <property type="project" value="UniProtKB-ARBA"/>
</dbReference>
<feature type="non-terminal residue" evidence="6">
    <location>
        <position position="50"/>
    </location>
</feature>
<organism>
    <name type="scientific">Ixodes scapularis</name>
    <name type="common">Black-legged tick</name>
    <name type="synonym">Deer tick</name>
    <dbReference type="NCBI Taxonomy" id="6945"/>
    <lineage>
        <taxon>Eukaryota</taxon>
        <taxon>Metazoa</taxon>
        <taxon>Ecdysozoa</taxon>
        <taxon>Arthropoda</taxon>
        <taxon>Chelicerata</taxon>
        <taxon>Arachnida</taxon>
        <taxon>Acari</taxon>
        <taxon>Parasitiformes</taxon>
        <taxon>Ixodida</taxon>
        <taxon>Ixodoidea</taxon>
        <taxon>Ixodidae</taxon>
        <taxon>Ixodinae</taxon>
        <taxon>Ixodes</taxon>
    </lineage>
</organism>
<name>B7PD12_IXOSC</name>
<evidence type="ECO:0000256" key="4">
    <source>
        <dbReference type="ARBA" id="ARBA00023136"/>
    </source>
</evidence>
<evidence type="ECO:0000313" key="8">
    <source>
        <dbReference type="Proteomes" id="UP000001555"/>
    </source>
</evidence>
<dbReference type="EMBL" id="DS687882">
    <property type="protein sequence ID" value="EEC04484.1"/>
    <property type="molecule type" value="Genomic_DNA"/>
</dbReference>
<dbReference type="EMBL" id="ABJB010896947">
    <property type="status" value="NOT_ANNOTATED_CDS"/>
    <property type="molecule type" value="Genomic_DNA"/>
</dbReference>
<dbReference type="HOGENOM" id="CLU_3130178_0_0_1"/>
<dbReference type="Proteomes" id="UP000001555">
    <property type="component" value="Unassembled WGS sequence"/>
</dbReference>
<dbReference type="VEuPathDB" id="VectorBase:ISCI003276"/>
<dbReference type="InParanoid" id="B7PD12"/>
<gene>
    <name evidence="6" type="ORF">IscW_ISCW003276</name>
</gene>
<dbReference type="PANTHER" id="PTHR10283:SF82">
    <property type="entry name" value="SOLUTE CARRIER FAMILY 13 MEMBER 2"/>
    <property type="match status" value="1"/>
</dbReference>
<evidence type="ECO:0000256" key="3">
    <source>
        <dbReference type="ARBA" id="ARBA00022989"/>
    </source>
</evidence>
<comment type="subcellular location">
    <subcellularLocation>
        <location evidence="1">Membrane</location>
        <topology evidence="1">Multi-pass membrane protein</topology>
    </subcellularLocation>
</comment>